<dbReference type="Pfam" id="PF00132">
    <property type="entry name" value="Hexapep"/>
    <property type="match status" value="1"/>
</dbReference>
<dbReference type="InterPro" id="IPR011004">
    <property type="entry name" value="Trimer_LpxA-like_sf"/>
</dbReference>
<dbReference type="PANTHER" id="PTHR23416">
    <property type="entry name" value="SIALIC ACID SYNTHASE-RELATED"/>
    <property type="match status" value="1"/>
</dbReference>
<dbReference type="SUPFAM" id="SSF51161">
    <property type="entry name" value="Trimeric LpxA-like enzymes"/>
    <property type="match status" value="1"/>
</dbReference>
<organism evidence="1 2">
    <name type="scientific">Ruminococcus difficilis</name>
    <dbReference type="NCBI Taxonomy" id="2763069"/>
    <lineage>
        <taxon>Bacteria</taxon>
        <taxon>Bacillati</taxon>
        <taxon>Bacillota</taxon>
        <taxon>Clostridia</taxon>
        <taxon>Eubacteriales</taxon>
        <taxon>Oscillospiraceae</taxon>
        <taxon>Ruminococcus</taxon>
    </lineage>
</organism>
<keyword evidence="2" id="KW-1185">Reference proteome</keyword>
<reference evidence="1" key="1">
    <citation type="submission" date="2021-01" db="EMBL/GenBank/DDBJ databases">
        <title>Genome public.</title>
        <authorList>
            <person name="Liu C."/>
            <person name="Sun Q."/>
        </authorList>
    </citation>
    <scope>NUCLEOTIDE SEQUENCE</scope>
    <source>
        <strain evidence="1">M6</strain>
    </source>
</reference>
<dbReference type="RefSeq" id="WP_201426630.1">
    <property type="nucleotide sequence ID" value="NZ_JAEQMG010000023.1"/>
</dbReference>
<evidence type="ECO:0000313" key="1">
    <source>
        <dbReference type="EMBL" id="MBK6087321.1"/>
    </source>
</evidence>
<keyword evidence="1" id="KW-0808">Transferase</keyword>
<dbReference type="Proteomes" id="UP000633365">
    <property type="component" value="Unassembled WGS sequence"/>
</dbReference>
<keyword evidence="1" id="KW-0012">Acyltransferase</keyword>
<dbReference type="Gene3D" id="2.160.10.10">
    <property type="entry name" value="Hexapeptide repeat proteins"/>
    <property type="match status" value="1"/>
</dbReference>
<proteinExistence type="predicted"/>
<dbReference type="InterPro" id="IPR051159">
    <property type="entry name" value="Hexapeptide_acetyltransf"/>
</dbReference>
<accession>A0A934WP66</accession>
<comment type="caution">
    <text evidence="1">The sequence shown here is derived from an EMBL/GenBank/DDBJ whole genome shotgun (WGS) entry which is preliminary data.</text>
</comment>
<sequence length="194" mass="21469">MKKLIKAIILKVFFGNSFARKGVKFGKGSYIREHAQIGGGKHIRLGTHTRISPYSRLMCFENISGEKLEPELIIGDNVFIGRNITISCCNRVEIGEDTLITGYCFIGDSEHGMDPECGKRYEAQPMIRKATKIGKNCFLGEKAVVLPGVEIGDNCIIGAGSVVTKSFKSDCLLAGNPARVIKKYNFDTNEWERC</sequence>
<dbReference type="InterPro" id="IPR001451">
    <property type="entry name" value="Hexapep"/>
</dbReference>
<evidence type="ECO:0000313" key="2">
    <source>
        <dbReference type="Proteomes" id="UP000633365"/>
    </source>
</evidence>
<dbReference type="PANTHER" id="PTHR23416:SF78">
    <property type="entry name" value="LIPOPOLYSACCHARIDE BIOSYNTHESIS O-ACETYL TRANSFERASE WBBJ-RELATED"/>
    <property type="match status" value="1"/>
</dbReference>
<name>A0A934WP66_9FIRM</name>
<gene>
    <name evidence="1" type="ORF">JKK62_01390</name>
</gene>
<dbReference type="GO" id="GO:0016746">
    <property type="term" value="F:acyltransferase activity"/>
    <property type="evidence" value="ECO:0007669"/>
    <property type="project" value="UniProtKB-KW"/>
</dbReference>
<dbReference type="EMBL" id="JAEQMG010000023">
    <property type="protein sequence ID" value="MBK6087321.1"/>
    <property type="molecule type" value="Genomic_DNA"/>
</dbReference>
<dbReference type="CDD" id="cd04647">
    <property type="entry name" value="LbH_MAT_like"/>
    <property type="match status" value="1"/>
</dbReference>
<dbReference type="AlphaFoldDB" id="A0A934WP66"/>
<protein>
    <submittedName>
        <fullName evidence="1">Acyltransferase</fullName>
    </submittedName>
</protein>